<dbReference type="RefSeq" id="WP_132015773.1">
    <property type="nucleotide sequence ID" value="NZ_SLUN01000026.1"/>
</dbReference>
<gene>
    <name evidence="1" type="ORF">EDC14_102629</name>
</gene>
<keyword evidence="2" id="KW-1185">Reference proteome</keyword>
<reference evidence="1 2" key="1">
    <citation type="submission" date="2019-03" db="EMBL/GenBank/DDBJ databases">
        <title>Genomic Encyclopedia of Type Strains, Phase IV (KMG-IV): sequencing the most valuable type-strain genomes for metagenomic binning, comparative biology and taxonomic classification.</title>
        <authorList>
            <person name="Goeker M."/>
        </authorList>
    </citation>
    <scope>NUCLEOTIDE SEQUENCE [LARGE SCALE GENOMIC DNA]</scope>
    <source>
        <strain evidence="1 2">LX-B</strain>
    </source>
</reference>
<accession>A0A4R1R9D2</accession>
<dbReference type="InterPro" id="IPR036249">
    <property type="entry name" value="Thioredoxin-like_sf"/>
</dbReference>
<dbReference type="OrthoDB" id="9807975at2"/>
<sequence>MKTIPVQICFGTHCTMMGAMDILEAVTELKERMTDCLIEIEIVKCFGDCNLDRFAPVVVVSGERFNSATTEQVMARIMSEAIRA</sequence>
<dbReference type="Proteomes" id="UP000295008">
    <property type="component" value="Unassembled WGS sequence"/>
</dbReference>
<dbReference type="EMBL" id="SLUN01000026">
    <property type="protein sequence ID" value="TCL62286.1"/>
    <property type="molecule type" value="Genomic_DNA"/>
</dbReference>
<dbReference type="AlphaFoldDB" id="A0A4R1R9D2"/>
<dbReference type="Gene3D" id="3.40.30.10">
    <property type="entry name" value="Glutaredoxin"/>
    <property type="match status" value="1"/>
</dbReference>
<dbReference type="SUPFAM" id="SSF52833">
    <property type="entry name" value="Thioredoxin-like"/>
    <property type="match status" value="1"/>
</dbReference>
<organism evidence="1 2">
    <name type="scientific">Hydrogenispora ethanolica</name>
    <dbReference type="NCBI Taxonomy" id="1082276"/>
    <lineage>
        <taxon>Bacteria</taxon>
        <taxon>Bacillati</taxon>
        <taxon>Bacillota</taxon>
        <taxon>Hydrogenispora</taxon>
    </lineage>
</organism>
<comment type="caution">
    <text evidence="1">The sequence shown here is derived from an EMBL/GenBank/DDBJ whole genome shotgun (WGS) entry which is preliminary data.</text>
</comment>
<evidence type="ECO:0000313" key="1">
    <source>
        <dbReference type="EMBL" id="TCL62286.1"/>
    </source>
</evidence>
<evidence type="ECO:0000313" key="2">
    <source>
        <dbReference type="Proteomes" id="UP000295008"/>
    </source>
</evidence>
<protein>
    <submittedName>
        <fullName evidence="1">Thioredoxin-like protein</fullName>
    </submittedName>
</protein>
<dbReference type="Pfam" id="PF01257">
    <property type="entry name" value="2Fe-2S_thioredx"/>
    <property type="match status" value="1"/>
</dbReference>
<proteinExistence type="predicted"/>
<name>A0A4R1R9D2_HYDET</name>
<dbReference type="CDD" id="cd02980">
    <property type="entry name" value="TRX_Fd_family"/>
    <property type="match status" value="1"/>
</dbReference>